<feature type="transmembrane region" description="Helical" evidence="9">
    <location>
        <begin position="278"/>
        <end position="296"/>
    </location>
</feature>
<evidence type="ECO:0000313" key="13">
    <source>
        <dbReference type="Proteomes" id="UP000624041"/>
    </source>
</evidence>
<feature type="transmembrane region" description="Helical" evidence="9">
    <location>
        <begin position="156"/>
        <end position="174"/>
    </location>
</feature>
<dbReference type="InterPro" id="IPR039421">
    <property type="entry name" value="Type_1_exporter"/>
</dbReference>
<sequence>MKNVFSFLKPYKTSIILAYIFMFSELMIELLLPLFLGLMIDQGVLQEDVGKITMWGGIMIGLAALSLIVGVLNSFYSSHVSFAFGFDLRQKLFARIQYFSFKSLSNYPTSALVTRFTNDIRQIQNMIFMALRIMAKAPFLVLGGVTMAFIVNARLAMIFLLTVPLLILFLFLVMKYASKMFSKVQANVDHVNRVMQENLAGMRIIKAFGRRNFEEMRFMGANNDLAISTKRTFRFVESTMPILLFIMNLSLIFIIWFGNIQSLAGNAAVGEVVSIVNYALRVAMAISMFSFIIIILSRTKASAERVNEVLTLENESESEYEVDRTHDNIEIKDGTVEYRNVYFQYPASDEIILNDVSFTIQSGETLAIMGATGSGKTSIFQLMPRLYDPTKGKVLIDGRSIDSYPFDTLRDSIGYVPQNPLLFTGTVRDNIVWGKIGATDEEMIQAAKDAQIHDTIMSLPKQYDTRVGQKGVNLSGGQKQRISIARALIRKPKILMLDDSTSALDLATEARLLEAIEAYNCTIMIITQKVSTARTADRILLMDEGEVLAVGTHNELIKQSRLYQQIVESQHGKEYAHVE</sequence>
<dbReference type="AlphaFoldDB" id="A0A917Y403"/>
<dbReference type="Pfam" id="PF00664">
    <property type="entry name" value="ABC_membrane"/>
    <property type="match status" value="1"/>
</dbReference>
<evidence type="ECO:0000256" key="2">
    <source>
        <dbReference type="ARBA" id="ARBA00022448"/>
    </source>
</evidence>
<evidence type="ECO:0000256" key="4">
    <source>
        <dbReference type="ARBA" id="ARBA00022692"/>
    </source>
</evidence>
<dbReference type="GO" id="GO:0005886">
    <property type="term" value="C:plasma membrane"/>
    <property type="evidence" value="ECO:0007669"/>
    <property type="project" value="UniProtKB-SubCell"/>
</dbReference>
<gene>
    <name evidence="12" type="primary">yfiB</name>
    <name evidence="12" type="ORF">GCM10007971_34200</name>
</gene>
<comment type="caution">
    <text evidence="12">The sequence shown here is derived from an EMBL/GenBank/DDBJ whole genome shotgun (WGS) entry which is preliminary data.</text>
</comment>
<dbReference type="PROSITE" id="PS50893">
    <property type="entry name" value="ABC_TRANSPORTER_2"/>
    <property type="match status" value="1"/>
</dbReference>
<evidence type="ECO:0000259" key="10">
    <source>
        <dbReference type="PROSITE" id="PS50893"/>
    </source>
</evidence>
<keyword evidence="6 12" id="KW-0067">ATP-binding</keyword>
<dbReference type="InterPro" id="IPR011527">
    <property type="entry name" value="ABC1_TM_dom"/>
</dbReference>
<keyword evidence="8 9" id="KW-0472">Membrane</keyword>
<dbReference type="InterPro" id="IPR036640">
    <property type="entry name" value="ABC1_TM_sf"/>
</dbReference>
<dbReference type="PROSITE" id="PS50929">
    <property type="entry name" value="ABC_TM1F"/>
    <property type="match status" value="1"/>
</dbReference>
<keyword evidence="13" id="KW-1185">Reference proteome</keyword>
<dbReference type="PROSITE" id="PS00211">
    <property type="entry name" value="ABC_TRANSPORTER_1"/>
    <property type="match status" value="1"/>
</dbReference>
<comment type="subcellular location">
    <subcellularLocation>
        <location evidence="1">Cell membrane</location>
        <topology evidence="1">Multi-pass membrane protein</topology>
    </subcellularLocation>
</comment>
<dbReference type="EMBL" id="BMOS01000036">
    <property type="protein sequence ID" value="GGN65405.1"/>
    <property type="molecule type" value="Genomic_DNA"/>
</dbReference>
<keyword evidence="5" id="KW-0547">Nucleotide-binding</keyword>
<dbReference type="InterPro" id="IPR017871">
    <property type="entry name" value="ABC_transporter-like_CS"/>
</dbReference>
<dbReference type="Proteomes" id="UP000624041">
    <property type="component" value="Unassembled WGS sequence"/>
</dbReference>
<evidence type="ECO:0000259" key="11">
    <source>
        <dbReference type="PROSITE" id="PS50929"/>
    </source>
</evidence>
<feature type="transmembrane region" description="Helical" evidence="9">
    <location>
        <begin position="16"/>
        <end position="40"/>
    </location>
</feature>
<keyword evidence="7 9" id="KW-1133">Transmembrane helix</keyword>
<evidence type="ECO:0000313" key="12">
    <source>
        <dbReference type="EMBL" id="GGN65405.1"/>
    </source>
</evidence>
<evidence type="ECO:0000256" key="8">
    <source>
        <dbReference type="ARBA" id="ARBA00023136"/>
    </source>
</evidence>
<dbReference type="PANTHER" id="PTHR43394">
    <property type="entry name" value="ATP-DEPENDENT PERMEASE MDL1, MITOCHONDRIAL"/>
    <property type="match status" value="1"/>
</dbReference>
<keyword evidence="4 9" id="KW-0812">Transmembrane</keyword>
<dbReference type="Gene3D" id="1.20.1560.10">
    <property type="entry name" value="ABC transporter type 1, transmembrane domain"/>
    <property type="match status" value="1"/>
</dbReference>
<evidence type="ECO:0000256" key="9">
    <source>
        <dbReference type="SAM" id="Phobius"/>
    </source>
</evidence>
<protein>
    <submittedName>
        <fullName evidence="12">ABC transporter ATP-binding protein YfiB</fullName>
    </submittedName>
</protein>
<accession>A0A917Y403</accession>
<evidence type="ECO:0000256" key="3">
    <source>
        <dbReference type="ARBA" id="ARBA00022475"/>
    </source>
</evidence>
<feature type="domain" description="ABC transporter" evidence="10">
    <location>
        <begin position="336"/>
        <end position="569"/>
    </location>
</feature>
<proteinExistence type="predicted"/>
<dbReference type="InterPro" id="IPR003593">
    <property type="entry name" value="AAA+_ATPase"/>
</dbReference>
<dbReference type="PANTHER" id="PTHR43394:SF1">
    <property type="entry name" value="ATP-BINDING CASSETTE SUB-FAMILY B MEMBER 10, MITOCHONDRIAL"/>
    <property type="match status" value="1"/>
</dbReference>
<reference evidence="12" key="1">
    <citation type="journal article" date="2014" name="Int. J. Syst. Evol. Microbiol.">
        <title>Complete genome sequence of Corynebacterium casei LMG S-19264T (=DSM 44701T), isolated from a smear-ripened cheese.</title>
        <authorList>
            <consortium name="US DOE Joint Genome Institute (JGI-PGF)"/>
            <person name="Walter F."/>
            <person name="Albersmeier A."/>
            <person name="Kalinowski J."/>
            <person name="Ruckert C."/>
        </authorList>
    </citation>
    <scope>NUCLEOTIDE SEQUENCE</scope>
    <source>
        <strain evidence="12">JCM 17251</strain>
    </source>
</reference>
<dbReference type="InterPro" id="IPR003439">
    <property type="entry name" value="ABC_transporter-like_ATP-bd"/>
</dbReference>
<dbReference type="SUPFAM" id="SSF52540">
    <property type="entry name" value="P-loop containing nucleoside triphosphate hydrolases"/>
    <property type="match status" value="1"/>
</dbReference>
<organism evidence="12 13">
    <name type="scientific">Oceanobacillus indicireducens</name>
    <dbReference type="NCBI Taxonomy" id="1004261"/>
    <lineage>
        <taxon>Bacteria</taxon>
        <taxon>Bacillati</taxon>
        <taxon>Bacillota</taxon>
        <taxon>Bacilli</taxon>
        <taxon>Bacillales</taxon>
        <taxon>Bacillaceae</taxon>
        <taxon>Oceanobacillus</taxon>
    </lineage>
</organism>
<dbReference type="RefSeq" id="WP_188859140.1">
    <property type="nucleotide sequence ID" value="NZ_BMOS01000036.1"/>
</dbReference>
<dbReference type="GO" id="GO:0016887">
    <property type="term" value="F:ATP hydrolysis activity"/>
    <property type="evidence" value="ECO:0007669"/>
    <property type="project" value="InterPro"/>
</dbReference>
<dbReference type="FunFam" id="3.40.50.300:FF:000221">
    <property type="entry name" value="Multidrug ABC transporter ATP-binding protein"/>
    <property type="match status" value="1"/>
</dbReference>
<dbReference type="GO" id="GO:0015421">
    <property type="term" value="F:ABC-type oligopeptide transporter activity"/>
    <property type="evidence" value="ECO:0007669"/>
    <property type="project" value="TreeGrafter"/>
</dbReference>
<feature type="transmembrane region" description="Helical" evidence="9">
    <location>
        <begin position="52"/>
        <end position="72"/>
    </location>
</feature>
<dbReference type="SUPFAM" id="SSF90123">
    <property type="entry name" value="ABC transporter transmembrane region"/>
    <property type="match status" value="1"/>
</dbReference>
<keyword evidence="3" id="KW-1003">Cell membrane</keyword>
<evidence type="ECO:0000256" key="5">
    <source>
        <dbReference type="ARBA" id="ARBA00022741"/>
    </source>
</evidence>
<dbReference type="Gene3D" id="3.40.50.300">
    <property type="entry name" value="P-loop containing nucleotide triphosphate hydrolases"/>
    <property type="match status" value="1"/>
</dbReference>
<dbReference type="InterPro" id="IPR027417">
    <property type="entry name" value="P-loop_NTPase"/>
</dbReference>
<feature type="domain" description="ABC transmembrane type-1" evidence="11">
    <location>
        <begin position="16"/>
        <end position="298"/>
    </location>
</feature>
<reference evidence="12" key="2">
    <citation type="submission" date="2020-09" db="EMBL/GenBank/DDBJ databases">
        <authorList>
            <person name="Sun Q."/>
            <person name="Ohkuma M."/>
        </authorList>
    </citation>
    <scope>NUCLEOTIDE SEQUENCE</scope>
    <source>
        <strain evidence="12">JCM 17251</strain>
    </source>
</reference>
<dbReference type="SMART" id="SM00382">
    <property type="entry name" value="AAA"/>
    <property type="match status" value="1"/>
</dbReference>
<dbReference type="Pfam" id="PF00005">
    <property type="entry name" value="ABC_tran"/>
    <property type="match status" value="1"/>
</dbReference>
<dbReference type="GO" id="GO:0005524">
    <property type="term" value="F:ATP binding"/>
    <property type="evidence" value="ECO:0007669"/>
    <property type="project" value="UniProtKB-KW"/>
</dbReference>
<feature type="transmembrane region" description="Helical" evidence="9">
    <location>
        <begin position="130"/>
        <end position="150"/>
    </location>
</feature>
<evidence type="ECO:0000256" key="1">
    <source>
        <dbReference type="ARBA" id="ARBA00004651"/>
    </source>
</evidence>
<dbReference type="CDD" id="cd18548">
    <property type="entry name" value="ABC_6TM_Tm287_like"/>
    <property type="match status" value="1"/>
</dbReference>
<feature type="transmembrane region" description="Helical" evidence="9">
    <location>
        <begin position="240"/>
        <end position="258"/>
    </location>
</feature>
<evidence type="ECO:0000256" key="6">
    <source>
        <dbReference type="ARBA" id="ARBA00022840"/>
    </source>
</evidence>
<evidence type="ECO:0000256" key="7">
    <source>
        <dbReference type="ARBA" id="ARBA00022989"/>
    </source>
</evidence>
<name>A0A917Y403_9BACI</name>
<keyword evidence="2" id="KW-0813">Transport</keyword>